<dbReference type="Proteomes" id="UP000596827">
    <property type="component" value="Unassembled WGS sequence"/>
</dbReference>
<keyword evidence="2" id="KW-1185">Reference proteome</keyword>
<name>A0A923M4J5_9BURK</name>
<protein>
    <submittedName>
        <fullName evidence="1">Uncharacterized protein</fullName>
    </submittedName>
</protein>
<gene>
    <name evidence="1" type="ORF">H8R02_04885</name>
</gene>
<sequence length="103" mass="11843">MKYLVHVEARHCLLVMRYPGTSLPSEEKERAVGFYATRVVEAPTLDEAREMGLERVIQEITPQLRNPPESMPVFRAVEVREINPAPMPEASDALTYFAERKER</sequence>
<dbReference type="AlphaFoldDB" id="A0A923M4J5"/>
<organism evidence="1 2">
    <name type="scientific">Ramlibacter albus</name>
    <dbReference type="NCBI Taxonomy" id="2079448"/>
    <lineage>
        <taxon>Bacteria</taxon>
        <taxon>Pseudomonadati</taxon>
        <taxon>Pseudomonadota</taxon>
        <taxon>Betaproteobacteria</taxon>
        <taxon>Burkholderiales</taxon>
        <taxon>Comamonadaceae</taxon>
        <taxon>Ramlibacter</taxon>
    </lineage>
</organism>
<evidence type="ECO:0000313" key="1">
    <source>
        <dbReference type="EMBL" id="MBC5763773.1"/>
    </source>
</evidence>
<dbReference type="RefSeq" id="WP_187080201.1">
    <property type="nucleotide sequence ID" value="NZ_JACORU010000001.1"/>
</dbReference>
<reference evidence="1" key="1">
    <citation type="submission" date="2020-08" db="EMBL/GenBank/DDBJ databases">
        <title>Ramlibacter sp. GTP1 16S ribosomal RNA gene genome sequencing and assembly.</title>
        <authorList>
            <person name="Kang M."/>
        </authorList>
    </citation>
    <scope>NUCLEOTIDE SEQUENCE</scope>
    <source>
        <strain evidence="1">GTP1</strain>
    </source>
</reference>
<proteinExistence type="predicted"/>
<comment type="caution">
    <text evidence="1">The sequence shown here is derived from an EMBL/GenBank/DDBJ whole genome shotgun (WGS) entry which is preliminary data.</text>
</comment>
<accession>A0A923M4J5</accession>
<dbReference type="EMBL" id="JACORU010000001">
    <property type="protein sequence ID" value="MBC5763773.1"/>
    <property type="molecule type" value="Genomic_DNA"/>
</dbReference>
<evidence type="ECO:0000313" key="2">
    <source>
        <dbReference type="Proteomes" id="UP000596827"/>
    </source>
</evidence>